<evidence type="ECO:0000313" key="5">
    <source>
        <dbReference type="Proteomes" id="UP000295620"/>
    </source>
</evidence>
<proteinExistence type="predicted"/>
<dbReference type="PANTHER" id="PTHR12526:SF633">
    <property type="entry name" value="COLANIC ACID BIOSYNTHESIS GLYCOSYL TRANSFERASE WCAI-RELATED"/>
    <property type="match status" value="1"/>
</dbReference>
<keyword evidence="1" id="KW-0472">Membrane</keyword>
<feature type="domain" description="Glycosyl transferase family 1" evidence="2">
    <location>
        <begin position="220"/>
        <end position="393"/>
    </location>
</feature>
<evidence type="ECO:0000256" key="1">
    <source>
        <dbReference type="SAM" id="Phobius"/>
    </source>
</evidence>
<dbReference type="NCBIfam" id="NF007640">
    <property type="entry name" value="PRK10307.1"/>
    <property type="match status" value="1"/>
</dbReference>
<dbReference type="PANTHER" id="PTHR12526">
    <property type="entry name" value="GLYCOSYLTRANSFERASE"/>
    <property type="match status" value="1"/>
</dbReference>
<dbReference type="RefSeq" id="WP_133576041.1">
    <property type="nucleotide sequence ID" value="NZ_SNYC01000004.1"/>
</dbReference>
<keyword evidence="1" id="KW-0812">Transmembrane</keyword>
<dbReference type="InterPro" id="IPR028098">
    <property type="entry name" value="Glyco_trans_4-like_N"/>
</dbReference>
<dbReference type="AlphaFoldDB" id="A0A4R6SVS9"/>
<organism evidence="4 5">
    <name type="scientific">Pedobacter metabolipauper</name>
    <dbReference type="NCBI Taxonomy" id="425513"/>
    <lineage>
        <taxon>Bacteria</taxon>
        <taxon>Pseudomonadati</taxon>
        <taxon>Bacteroidota</taxon>
        <taxon>Sphingobacteriia</taxon>
        <taxon>Sphingobacteriales</taxon>
        <taxon>Sphingobacteriaceae</taxon>
        <taxon>Pedobacter</taxon>
    </lineage>
</organism>
<dbReference type="SUPFAM" id="SSF53756">
    <property type="entry name" value="UDP-Glycosyltransferase/glycogen phosphorylase"/>
    <property type="match status" value="1"/>
</dbReference>
<dbReference type="Proteomes" id="UP000295620">
    <property type="component" value="Unassembled WGS sequence"/>
</dbReference>
<feature type="domain" description="Glycosyltransferase subfamily 4-like N-terminal" evidence="3">
    <location>
        <begin position="20"/>
        <end position="208"/>
    </location>
</feature>
<protein>
    <submittedName>
        <fullName evidence="4">Colanic acid biosynthesis glycosyl transferase WcaI</fullName>
    </submittedName>
</protein>
<dbReference type="EMBL" id="SNYC01000004">
    <property type="protein sequence ID" value="TDQ09998.1"/>
    <property type="molecule type" value="Genomic_DNA"/>
</dbReference>
<keyword evidence="5" id="KW-1185">Reference proteome</keyword>
<dbReference type="InterPro" id="IPR001296">
    <property type="entry name" value="Glyco_trans_1"/>
</dbReference>
<evidence type="ECO:0000259" key="3">
    <source>
        <dbReference type="Pfam" id="PF13579"/>
    </source>
</evidence>
<sequence>MDTGNKRILVLGINSLPELTGIGKYTGEMLDWMVGQGNEITMVTAFPYYPDWKVQAPYSGNFYKKEVNFDGKQIIYRCPLYVPGRPSGLKRIIHEASFFLSAFFVVFALLFKKRADLVICVSPPFHLGFLALIYRFFKKSPVLYHIQDLQIDAAKKLKVLKYDWMFNLLFAMERFILNRVDKITTISDGMKKKVMEKTARPVTLFPNWVDTTNYFPIPNRDLLKEKWNFSPEDRVVLYSGSIGEKQGLDSLIRIAAQLKNNKTIKFVICGTGPFKDDLVKMAVDLDLKNVFFFPLQDNQVFNEFLNMADVHLVLQKGDASDLVMPSKLTTILSVGGLALVTARPLTTLNEVVSKYQMGVVIMPEDETLLREAIVRCCDHGFSEHRINARKYAENNLNKDAILTSLMAFATPPKTSGYHLSVSLI</sequence>
<dbReference type="OrthoDB" id="9811902at2"/>
<dbReference type="Pfam" id="PF13579">
    <property type="entry name" value="Glyco_trans_4_4"/>
    <property type="match status" value="1"/>
</dbReference>
<dbReference type="GO" id="GO:0016757">
    <property type="term" value="F:glycosyltransferase activity"/>
    <property type="evidence" value="ECO:0007669"/>
    <property type="project" value="InterPro"/>
</dbReference>
<evidence type="ECO:0000259" key="2">
    <source>
        <dbReference type="Pfam" id="PF00534"/>
    </source>
</evidence>
<accession>A0A4R6SVS9</accession>
<dbReference type="CDD" id="cd03794">
    <property type="entry name" value="GT4_WbuB-like"/>
    <property type="match status" value="1"/>
</dbReference>
<dbReference type="Gene3D" id="3.40.50.2000">
    <property type="entry name" value="Glycogen Phosphorylase B"/>
    <property type="match status" value="2"/>
</dbReference>
<gene>
    <name evidence="4" type="ORF">ATK78_2157</name>
</gene>
<evidence type="ECO:0000313" key="4">
    <source>
        <dbReference type="EMBL" id="TDQ09998.1"/>
    </source>
</evidence>
<feature type="transmembrane region" description="Helical" evidence="1">
    <location>
        <begin position="92"/>
        <end position="110"/>
    </location>
</feature>
<name>A0A4R6SVS9_9SPHI</name>
<dbReference type="Pfam" id="PF00534">
    <property type="entry name" value="Glycos_transf_1"/>
    <property type="match status" value="1"/>
</dbReference>
<keyword evidence="1" id="KW-1133">Transmembrane helix</keyword>
<keyword evidence="4" id="KW-0808">Transferase</keyword>
<comment type="caution">
    <text evidence="4">The sequence shown here is derived from an EMBL/GenBank/DDBJ whole genome shotgun (WGS) entry which is preliminary data.</text>
</comment>
<reference evidence="4 5" key="1">
    <citation type="submission" date="2019-03" db="EMBL/GenBank/DDBJ databases">
        <title>Genomic Encyclopedia of Archaeal and Bacterial Type Strains, Phase II (KMG-II): from individual species to whole genera.</title>
        <authorList>
            <person name="Goeker M."/>
        </authorList>
    </citation>
    <scope>NUCLEOTIDE SEQUENCE [LARGE SCALE GENOMIC DNA]</scope>
    <source>
        <strain evidence="4 5">DSM 19035</strain>
    </source>
</reference>
<feature type="transmembrane region" description="Helical" evidence="1">
    <location>
        <begin position="117"/>
        <end position="137"/>
    </location>
</feature>